<dbReference type="PROSITE" id="PS51186">
    <property type="entry name" value="GNAT"/>
    <property type="match status" value="1"/>
</dbReference>
<feature type="domain" description="N-acetyltransferase" evidence="1">
    <location>
        <begin position="2"/>
        <end position="141"/>
    </location>
</feature>
<dbReference type="OrthoDB" id="9796171at2"/>
<keyword evidence="2" id="KW-0808">Transferase</keyword>
<dbReference type="InterPro" id="IPR000182">
    <property type="entry name" value="GNAT_dom"/>
</dbReference>
<dbReference type="Gene3D" id="3.40.630.30">
    <property type="match status" value="1"/>
</dbReference>
<dbReference type="CDD" id="cd04301">
    <property type="entry name" value="NAT_SF"/>
    <property type="match status" value="1"/>
</dbReference>
<organism evidence="2 3">
    <name type="scientific">Pedobacter nyackensis</name>
    <dbReference type="NCBI Taxonomy" id="475255"/>
    <lineage>
        <taxon>Bacteria</taxon>
        <taxon>Pseudomonadati</taxon>
        <taxon>Bacteroidota</taxon>
        <taxon>Sphingobacteriia</taxon>
        <taxon>Sphingobacteriales</taxon>
        <taxon>Sphingobacteriaceae</taxon>
        <taxon>Pedobacter</taxon>
    </lineage>
</organism>
<gene>
    <name evidence="2" type="ORF">SAMN04488101_101514</name>
</gene>
<dbReference type="RefSeq" id="WP_084287080.1">
    <property type="nucleotide sequence ID" value="NZ_FWYB01000001.1"/>
</dbReference>
<evidence type="ECO:0000313" key="3">
    <source>
        <dbReference type="Proteomes" id="UP000192678"/>
    </source>
</evidence>
<accession>A0A1W2ADX6</accession>
<dbReference type="Pfam" id="PF13673">
    <property type="entry name" value="Acetyltransf_10"/>
    <property type="match status" value="1"/>
</dbReference>
<dbReference type="SUPFAM" id="SSF55729">
    <property type="entry name" value="Acyl-CoA N-acyltransferases (Nat)"/>
    <property type="match status" value="1"/>
</dbReference>
<dbReference type="EMBL" id="FWYB01000001">
    <property type="protein sequence ID" value="SMC58834.1"/>
    <property type="molecule type" value="Genomic_DNA"/>
</dbReference>
<evidence type="ECO:0000259" key="1">
    <source>
        <dbReference type="PROSITE" id="PS51186"/>
    </source>
</evidence>
<evidence type="ECO:0000313" key="2">
    <source>
        <dbReference type="EMBL" id="SMC58834.1"/>
    </source>
</evidence>
<proteinExistence type="predicted"/>
<protein>
    <submittedName>
        <fullName evidence="2">Predicted N-acyltransferase, GNAT family</fullName>
    </submittedName>
</protein>
<dbReference type="InterPro" id="IPR016181">
    <property type="entry name" value="Acyl_CoA_acyltransferase"/>
</dbReference>
<sequence>MEELRVKKTKNKEELEKVFEIRKTVFVEEQNCPPELEWENEDVSIHFLAEMNGEACGACRWRKTDHGYKLERFAVLKEFRGKRIGQALVAAALADLPENADYIYLNAQITAMPLYARFGFISEGEQFDEAGIQHFKMVKKA</sequence>
<reference evidence="2 3" key="1">
    <citation type="submission" date="2017-04" db="EMBL/GenBank/DDBJ databases">
        <authorList>
            <person name="Afonso C.L."/>
            <person name="Miller P.J."/>
            <person name="Scott M.A."/>
            <person name="Spackman E."/>
            <person name="Goraichik I."/>
            <person name="Dimitrov K.M."/>
            <person name="Suarez D.L."/>
            <person name="Swayne D.E."/>
        </authorList>
    </citation>
    <scope>NUCLEOTIDE SEQUENCE [LARGE SCALE GENOMIC DNA]</scope>
    <source>
        <strain evidence="2 3">DSM 19625</strain>
    </source>
</reference>
<dbReference type="STRING" id="475255.SAMN04488101_101514"/>
<dbReference type="AlphaFoldDB" id="A0A1W2ADX6"/>
<keyword evidence="3" id="KW-1185">Reference proteome</keyword>
<keyword evidence="2" id="KW-0012">Acyltransferase</keyword>
<name>A0A1W2ADX6_9SPHI</name>
<dbReference type="GO" id="GO:0016747">
    <property type="term" value="F:acyltransferase activity, transferring groups other than amino-acyl groups"/>
    <property type="evidence" value="ECO:0007669"/>
    <property type="project" value="InterPro"/>
</dbReference>
<dbReference type="Proteomes" id="UP000192678">
    <property type="component" value="Unassembled WGS sequence"/>
</dbReference>